<dbReference type="PANTHER" id="PTHR46566:SF1">
    <property type="entry name" value="1-PHOSPHOFRUCTOKINASE"/>
    <property type="match status" value="1"/>
</dbReference>
<dbReference type="GO" id="GO:0044281">
    <property type="term" value="P:small molecule metabolic process"/>
    <property type="evidence" value="ECO:0007669"/>
    <property type="project" value="UniProtKB-ARBA"/>
</dbReference>
<dbReference type="SUPFAM" id="SSF53613">
    <property type="entry name" value="Ribokinase-like"/>
    <property type="match status" value="1"/>
</dbReference>
<evidence type="ECO:0000259" key="9">
    <source>
        <dbReference type="Pfam" id="PF00294"/>
    </source>
</evidence>
<dbReference type="AlphaFoldDB" id="A0A9E2KED8"/>
<evidence type="ECO:0000256" key="7">
    <source>
        <dbReference type="PIRNR" id="PIRNR000535"/>
    </source>
</evidence>
<keyword evidence="4 8" id="KW-0418">Kinase</keyword>
<comment type="catalytic activity">
    <reaction evidence="7">
        <text>D-tagatofuranose 6-phosphate + ATP = D-tagatofuranose 1,6-bisphosphate + ADP + H(+)</text>
        <dbReference type="Rhea" id="RHEA:12420"/>
        <dbReference type="ChEBI" id="CHEBI:15378"/>
        <dbReference type="ChEBI" id="CHEBI:30616"/>
        <dbReference type="ChEBI" id="CHEBI:58694"/>
        <dbReference type="ChEBI" id="CHEBI:58695"/>
        <dbReference type="ChEBI" id="CHEBI:456216"/>
        <dbReference type="EC" id="2.7.1.144"/>
    </reaction>
</comment>
<evidence type="ECO:0000256" key="8">
    <source>
        <dbReference type="RuleBase" id="RU369061"/>
    </source>
</evidence>
<dbReference type="EC" id="2.7.1.144" evidence="7"/>
<evidence type="ECO:0000256" key="2">
    <source>
        <dbReference type="ARBA" id="ARBA00022679"/>
    </source>
</evidence>
<dbReference type="CDD" id="cd01164">
    <property type="entry name" value="FruK_PfkB_like"/>
    <property type="match status" value="1"/>
</dbReference>
<evidence type="ECO:0000313" key="11">
    <source>
        <dbReference type="Proteomes" id="UP000824229"/>
    </source>
</evidence>
<dbReference type="GO" id="GO:0009024">
    <property type="term" value="F:tagatose-6-phosphate kinase activity"/>
    <property type="evidence" value="ECO:0007669"/>
    <property type="project" value="UniProtKB-EC"/>
</dbReference>
<dbReference type="GO" id="GO:0008662">
    <property type="term" value="F:1-phosphofructokinase activity"/>
    <property type="evidence" value="ECO:0007669"/>
    <property type="project" value="UniProtKB-UniRule"/>
</dbReference>
<sequence>MIYTVTLNPSLDYVMHLDEFNLSSVNRSKKEEVYPGGKGINVSIVLNTLGIPNKALGFVSGFTGKEIENIMLQLGIHTDFITLDHGISRINVKLEAEKETEINGMGPKITPADLRDLFTQLEEIQDGDFLILAGSIPSSVPTSIYQDIMKALAHKNINIIVDATKDLLLNVLKYKPFLIKPNHIELAELFNVTLHSDDEIITYARKLQEMGAQNVLISMGGDGSILITSEGEVIRMNAPKGTVINTVGSGDSMVAGFIAGYLKSNNLKEALKLATATGSATAFSPWLARKDTIDDLLYQL</sequence>
<evidence type="ECO:0000256" key="5">
    <source>
        <dbReference type="ARBA" id="ARBA00022840"/>
    </source>
</evidence>
<accession>A0A9E2KED8</accession>
<dbReference type="Proteomes" id="UP000824229">
    <property type="component" value="Unassembled WGS sequence"/>
</dbReference>
<evidence type="ECO:0000256" key="1">
    <source>
        <dbReference type="ARBA" id="ARBA00005380"/>
    </source>
</evidence>
<dbReference type="NCBIfam" id="TIGR03828">
    <property type="entry name" value="pfkB"/>
    <property type="match status" value="1"/>
</dbReference>
<evidence type="ECO:0000313" key="10">
    <source>
        <dbReference type="EMBL" id="MBU3804881.1"/>
    </source>
</evidence>
<reference evidence="10" key="1">
    <citation type="journal article" date="2021" name="PeerJ">
        <title>Extensive microbial diversity within the chicken gut microbiome revealed by metagenomics and culture.</title>
        <authorList>
            <person name="Gilroy R."/>
            <person name="Ravi A."/>
            <person name="Getino M."/>
            <person name="Pursley I."/>
            <person name="Horton D.L."/>
            <person name="Alikhan N.F."/>
            <person name="Baker D."/>
            <person name="Gharbi K."/>
            <person name="Hall N."/>
            <person name="Watson M."/>
            <person name="Adriaenssens E.M."/>
            <person name="Foster-Nyarko E."/>
            <person name="Jarju S."/>
            <person name="Secka A."/>
            <person name="Antonio M."/>
            <person name="Oren A."/>
            <person name="Chaudhuri R.R."/>
            <person name="La Ragione R."/>
            <person name="Hildebrand F."/>
            <person name="Pallen M.J."/>
        </authorList>
    </citation>
    <scope>NUCLEOTIDE SEQUENCE</scope>
    <source>
        <strain evidence="10">B5-657</strain>
    </source>
</reference>
<evidence type="ECO:0000256" key="6">
    <source>
        <dbReference type="ARBA" id="ARBA00047745"/>
    </source>
</evidence>
<dbReference type="FunFam" id="3.40.1190.20:FF:000001">
    <property type="entry name" value="Phosphofructokinase"/>
    <property type="match status" value="1"/>
</dbReference>
<name>A0A9E2KED8_9FIRM</name>
<dbReference type="PROSITE" id="PS00584">
    <property type="entry name" value="PFKB_KINASES_2"/>
    <property type="match status" value="1"/>
</dbReference>
<comment type="similarity">
    <text evidence="7">Belongs to the carbohydrate kinase PfkB family. LacC subfamily.</text>
</comment>
<dbReference type="Pfam" id="PF00294">
    <property type="entry name" value="PfkB"/>
    <property type="match status" value="1"/>
</dbReference>
<evidence type="ECO:0000256" key="4">
    <source>
        <dbReference type="ARBA" id="ARBA00022777"/>
    </source>
</evidence>
<comment type="catalytic activity">
    <reaction evidence="6 8">
        <text>beta-D-fructose 1-phosphate + ATP = beta-D-fructose 1,6-bisphosphate + ADP + H(+)</text>
        <dbReference type="Rhea" id="RHEA:14213"/>
        <dbReference type="ChEBI" id="CHEBI:15378"/>
        <dbReference type="ChEBI" id="CHEBI:30616"/>
        <dbReference type="ChEBI" id="CHEBI:32966"/>
        <dbReference type="ChEBI" id="CHEBI:138881"/>
        <dbReference type="ChEBI" id="CHEBI:456216"/>
        <dbReference type="EC" id="2.7.1.56"/>
    </reaction>
</comment>
<comment type="pathway">
    <text evidence="7">Carbohydrate metabolism; D-tagatose 6-phosphate degradation; D-glyceraldehyde 3-phosphate and glycerone phosphate from D-tagatose 6-phosphate: step 1/2.</text>
</comment>
<dbReference type="InterPro" id="IPR017583">
    <property type="entry name" value="Tagatose/fructose_Pkinase"/>
</dbReference>
<dbReference type="Gene3D" id="3.40.1190.20">
    <property type="match status" value="1"/>
</dbReference>
<dbReference type="GO" id="GO:0005524">
    <property type="term" value="F:ATP binding"/>
    <property type="evidence" value="ECO:0007669"/>
    <property type="project" value="UniProtKB-UniRule"/>
</dbReference>
<feature type="domain" description="Carbohydrate kinase PfkB" evidence="9">
    <location>
        <begin position="6"/>
        <end position="282"/>
    </location>
</feature>
<gene>
    <name evidence="10" type="primary">pfkB</name>
    <name evidence="10" type="ORF">H9872_09030</name>
</gene>
<dbReference type="PANTHER" id="PTHR46566">
    <property type="entry name" value="1-PHOSPHOFRUCTOKINASE-RELATED"/>
    <property type="match status" value="1"/>
</dbReference>
<comment type="caution">
    <text evidence="10">The sequence shown here is derived from an EMBL/GenBank/DDBJ whole genome shotgun (WGS) entry which is preliminary data.</text>
</comment>
<dbReference type="GO" id="GO:0016052">
    <property type="term" value="P:carbohydrate catabolic process"/>
    <property type="evidence" value="ECO:0007669"/>
    <property type="project" value="UniProtKB-ARBA"/>
</dbReference>
<dbReference type="NCBIfam" id="TIGR03168">
    <property type="entry name" value="1-PFK"/>
    <property type="match status" value="1"/>
</dbReference>
<dbReference type="PIRSF" id="PIRSF000535">
    <property type="entry name" value="1PFK/6PFK/LacC"/>
    <property type="match status" value="1"/>
</dbReference>
<protein>
    <recommendedName>
        <fullName evidence="7">Tagatose-6-phosphate kinase</fullName>
        <ecNumber evidence="7">2.7.1.144</ecNumber>
    </recommendedName>
</protein>
<dbReference type="InterPro" id="IPR029056">
    <property type="entry name" value="Ribokinase-like"/>
</dbReference>
<comment type="similarity">
    <text evidence="1">Belongs to the carbohydrate kinase pfkB family.</text>
</comment>
<organism evidence="10 11">
    <name type="scientific">Candidatus Cellulosilyticum pullistercoris</name>
    <dbReference type="NCBI Taxonomy" id="2838521"/>
    <lineage>
        <taxon>Bacteria</taxon>
        <taxon>Bacillati</taxon>
        <taxon>Bacillota</taxon>
        <taxon>Clostridia</taxon>
        <taxon>Lachnospirales</taxon>
        <taxon>Cellulosilyticaceae</taxon>
        <taxon>Cellulosilyticum</taxon>
    </lineage>
</organism>
<dbReference type="InterPro" id="IPR011611">
    <property type="entry name" value="PfkB_dom"/>
</dbReference>
<keyword evidence="5 7" id="KW-0067">ATP-binding</keyword>
<dbReference type="GO" id="GO:0005829">
    <property type="term" value="C:cytosol"/>
    <property type="evidence" value="ECO:0007669"/>
    <property type="project" value="TreeGrafter"/>
</dbReference>
<comment type="function">
    <text evidence="8">Catalyzes the ATP-dependent phosphorylation of fructose-l-phosphate to fructose-l,6-bisphosphate.</text>
</comment>
<reference evidence="10" key="2">
    <citation type="submission" date="2021-04" db="EMBL/GenBank/DDBJ databases">
        <authorList>
            <person name="Gilroy R."/>
        </authorList>
    </citation>
    <scope>NUCLEOTIDE SEQUENCE</scope>
    <source>
        <strain evidence="10">B5-657</strain>
    </source>
</reference>
<dbReference type="InterPro" id="IPR002173">
    <property type="entry name" value="Carboh/pur_kinase_PfkB_CS"/>
</dbReference>
<dbReference type="InterPro" id="IPR022463">
    <property type="entry name" value="1-PFruKinase"/>
</dbReference>
<evidence type="ECO:0000256" key="3">
    <source>
        <dbReference type="ARBA" id="ARBA00022741"/>
    </source>
</evidence>
<proteinExistence type="inferred from homology"/>
<keyword evidence="7" id="KW-0423">Lactose metabolism</keyword>
<keyword evidence="3 7" id="KW-0547">Nucleotide-binding</keyword>
<dbReference type="EMBL" id="JAHLFQ010000209">
    <property type="protein sequence ID" value="MBU3804881.1"/>
    <property type="molecule type" value="Genomic_DNA"/>
</dbReference>
<keyword evidence="2 7" id="KW-0808">Transferase</keyword>
<dbReference type="GO" id="GO:0005988">
    <property type="term" value="P:lactose metabolic process"/>
    <property type="evidence" value="ECO:0007669"/>
    <property type="project" value="UniProtKB-KW"/>
</dbReference>